<feature type="domain" description="RING-type" evidence="13">
    <location>
        <begin position="293"/>
        <end position="340"/>
    </location>
</feature>
<evidence type="ECO:0000256" key="5">
    <source>
        <dbReference type="ARBA" id="ARBA00012251"/>
    </source>
</evidence>
<comment type="function">
    <text evidence="3">Might act as an E3 ubiquitin-protein ligase, or as part of E3 complex, which accepts ubiquitin from specific E2 ubiquitin-conjugating enzymes and then transfers it to substrates.</text>
</comment>
<proteinExistence type="inferred from homology"/>
<dbReference type="Gene3D" id="3.30.420.10">
    <property type="entry name" value="Ribonuclease H-like superfamily/Ribonuclease H"/>
    <property type="match status" value="1"/>
</dbReference>
<dbReference type="PANTHER" id="PTHR11685">
    <property type="entry name" value="RBR FAMILY RING FINGER AND IBR DOMAIN-CONTAINING"/>
    <property type="match status" value="1"/>
</dbReference>
<dbReference type="SUPFAM" id="SSF57850">
    <property type="entry name" value="RING/U-box"/>
    <property type="match status" value="2"/>
</dbReference>
<dbReference type="InterPro" id="IPR017907">
    <property type="entry name" value="Znf_RING_CS"/>
</dbReference>
<keyword evidence="7" id="KW-0479">Metal-binding</keyword>
<evidence type="ECO:0000313" key="15">
    <source>
        <dbReference type="EMBL" id="KAL2488874.1"/>
    </source>
</evidence>
<dbReference type="EMBL" id="JBFOLJ010000012">
    <property type="protein sequence ID" value="KAL2488874.1"/>
    <property type="molecule type" value="Genomic_DNA"/>
</dbReference>
<dbReference type="Pfam" id="PF01485">
    <property type="entry name" value="IBR"/>
    <property type="match status" value="1"/>
</dbReference>
<evidence type="ECO:0000256" key="2">
    <source>
        <dbReference type="ARBA" id="ARBA00001947"/>
    </source>
</evidence>
<evidence type="ECO:0000313" key="16">
    <source>
        <dbReference type="Proteomes" id="UP001604277"/>
    </source>
</evidence>
<comment type="caution">
    <text evidence="15">The sequence shown here is derived from an EMBL/GenBank/DDBJ whole genome shotgun (WGS) entry which is preliminary data.</text>
</comment>
<dbReference type="InterPro" id="IPR036397">
    <property type="entry name" value="RNaseH_sf"/>
</dbReference>
<comment type="catalytic activity">
    <reaction evidence="1">
        <text>[E2 ubiquitin-conjugating enzyme]-S-ubiquitinyl-L-cysteine + [acceptor protein]-L-lysine = [E2 ubiquitin-conjugating enzyme]-L-cysteine + [acceptor protein]-N(6)-ubiquitinyl-L-lysine.</text>
        <dbReference type="EC" id="2.3.2.31"/>
    </reaction>
</comment>
<name>A0ABD1RP78_9LAMI</name>
<comment type="similarity">
    <text evidence="4">Belongs to the RBR family. Ariadne subfamily.</text>
</comment>
<keyword evidence="8" id="KW-0677">Repeat</keyword>
<evidence type="ECO:0000256" key="1">
    <source>
        <dbReference type="ARBA" id="ARBA00001798"/>
    </source>
</evidence>
<dbReference type="PROSITE" id="PS00518">
    <property type="entry name" value="ZF_RING_1"/>
    <property type="match status" value="1"/>
</dbReference>
<dbReference type="SUPFAM" id="SSF53098">
    <property type="entry name" value="Ribonuclease H-like"/>
    <property type="match status" value="1"/>
</dbReference>
<gene>
    <name evidence="15" type="ORF">Fot_42166</name>
</gene>
<evidence type="ECO:0000256" key="12">
    <source>
        <dbReference type="PROSITE-ProRule" id="PRU00175"/>
    </source>
</evidence>
<evidence type="ECO:0000256" key="3">
    <source>
        <dbReference type="ARBA" id="ARBA00003976"/>
    </source>
</evidence>
<organism evidence="15 16">
    <name type="scientific">Forsythia ovata</name>
    <dbReference type="NCBI Taxonomy" id="205694"/>
    <lineage>
        <taxon>Eukaryota</taxon>
        <taxon>Viridiplantae</taxon>
        <taxon>Streptophyta</taxon>
        <taxon>Embryophyta</taxon>
        <taxon>Tracheophyta</taxon>
        <taxon>Spermatophyta</taxon>
        <taxon>Magnoliopsida</taxon>
        <taxon>eudicotyledons</taxon>
        <taxon>Gunneridae</taxon>
        <taxon>Pentapetalae</taxon>
        <taxon>asterids</taxon>
        <taxon>lamiids</taxon>
        <taxon>Lamiales</taxon>
        <taxon>Oleaceae</taxon>
        <taxon>Forsythieae</taxon>
        <taxon>Forsythia</taxon>
    </lineage>
</organism>
<dbReference type="PROSITE" id="PS51873">
    <property type="entry name" value="TRIAD"/>
    <property type="match status" value="1"/>
</dbReference>
<evidence type="ECO:0000256" key="6">
    <source>
        <dbReference type="ARBA" id="ARBA00022679"/>
    </source>
</evidence>
<keyword evidence="11" id="KW-0862">Zinc</keyword>
<evidence type="ECO:0000256" key="7">
    <source>
        <dbReference type="ARBA" id="ARBA00022723"/>
    </source>
</evidence>
<dbReference type="Pfam" id="PF13456">
    <property type="entry name" value="RVT_3"/>
    <property type="match status" value="1"/>
</dbReference>
<evidence type="ECO:0000256" key="9">
    <source>
        <dbReference type="ARBA" id="ARBA00022771"/>
    </source>
</evidence>
<evidence type="ECO:0000256" key="11">
    <source>
        <dbReference type="ARBA" id="ARBA00022833"/>
    </source>
</evidence>
<accession>A0ABD1RP78</accession>
<sequence length="525" mass="58479">MEVDEDVSALLAAQRLEVAAAQNLESDLSYAFQLQLQEAITASLPVDAASSSSPITIPDDIVSEHTLPDILEDELSTFERELLDHYEADALMKRFKVDLDRQIHDHAFAREVWNISEAEWRKTGDNIERPFGEGSSSSNGQNFNFTVYAKGLVENMVGGIGVAICDGNDGLVFEVSKGFTGNELELNTEVVEVKALIEGLEVATMLGLKRLTIVCDSAFLYEYITGKTQQMQVNVASLASQMKLLLRKFTYCNASLVANKDIKFAFELARNAVASQVNRSAGNSIGKKKIETCAICLEDVYLDQMFLIRDCLHSYCFSCVSKHVQVKLLQGMLPKCPYEKCNSELKLESCKTFLSPELFDIMNQRVKEATIPAAEKIYCPYPMCSSLFSEAELQGSRANTIRKCPKCLGSFCINCRVPWHSNMNCVEYKRLNPYPSREDQKLKSLATRNLWRQCPKCNHMVSLAEVVKNDVADVDTSFVTHAELNGETKKPPASVVSGMNATSCMIVKMDIGKDEDDFGVCGRWP</sequence>
<dbReference type="GO" id="GO:0008270">
    <property type="term" value="F:zinc ion binding"/>
    <property type="evidence" value="ECO:0007669"/>
    <property type="project" value="UniProtKB-KW"/>
</dbReference>
<dbReference type="PROSITE" id="PS50089">
    <property type="entry name" value="ZF_RING_2"/>
    <property type="match status" value="1"/>
</dbReference>
<dbReference type="FunFam" id="3.30.420.10:FF:000076">
    <property type="entry name" value="RBR-type E3 ubiquitin transferase"/>
    <property type="match status" value="1"/>
</dbReference>
<dbReference type="InterPro" id="IPR012337">
    <property type="entry name" value="RNaseH-like_sf"/>
</dbReference>
<dbReference type="EC" id="2.3.2.31" evidence="5"/>
<dbReference type="InterPro" id="IPR002867">
    <property type="entry name" value="IBR_dom"/>
</dbReference>
<dbReference type="InterPro" id="IPR031127">
    <property type="entry name" value="E3_UB_ligase_RBR"/>
</dbReference>
<dbReference type="GO" id="GO:0061630">
    <property type="term" value="F:ubiquitin protein ligase activity"/>
    <property type="evidence" value="ECO:0007669"/>
    <property type="project" value="UniProtKB-EC"/>
</dbReference>
<dbReference type="InterPro" id="IPR044066">
    <property type="entry name" value="TRIAD_supradom"/>
</dbReference>
<evidence type="ECO:0000259" key="14">
    <source>
        <dbReference type="PROSITE" id="PS51873"/>
    </source>
</evidence>
<evidence type="ECO:0000256" key="8">
    <source>
        <dbReference type="ARBA" id="ARBA00022737"/>
    </source>
</evidence>
<keyword evidence="6" id="KW-0808">Transferase</keyword>
<evidence type="ECO:0000256" key="10">
    <source>
        <dbReference type="ARBA" id="ARBA00022786"/>
    </source>
</evidence>
<comment type="cofactor">
    <cofactor evidence="2">
        <name>Zn(2+)</name>
        <dbReference type="ChEBI" id="CHEBI:29105"/>
    </cofactor>
</comment>
<dbReference type="AlphaFoldDB" id="A0ABD1RP78"/>
<evidence type="ECO:0000256" key="4">
    <source>
        <dbReference type="ARBA" id="ARBA00005884"/>
    </source>
</evidence>
<protein>
    <recommendedName>
        <fullName evidence="5">RBR-type E3 ubiquitin transferase</fullName>
        <ecNumber evidence="5">2.3.2.31</ecNumber>
    </recommendedName>
</protein>
<dbReference type="Gene3D" id="3.30.40.10">
    <property type="entry name" value="Zinc/RING finger domain, C3HC4 (zinc finger)"/>
    <property type="match status" value="1"/>
</dbReference>
<dbReference type="SMART" id="SM00647">
    <property type="entry name" value="IBR"/>
    <property type="match status" value="1"/>
</dbReference>
<feature type="domain" description="RING-type" evidence="14">
    <location>
        <begin position="289"/>
        <end position="508"/>
    </location>
</feature>
<dbReference type="InterPro" id="IPR002156">
    <property type="entry name" value="RNaseH_domain"/>
</dbReference>
<reference evidence="16" key="1">
    <citation type="submission" date="2024-07" db="EMBL/GenBank/DDBJ databases">
        <title>Two chromosome-level genome assemblies of Korean endemic species Abeliophyllum distichum and Forsythia ovata (Oleaceae).</title>
        <authorList>
            <person name="Jang H."/>
        </authorList>
    </citation>
    <scope>NUCLEOTIDE SEQUENCE [LARGE SCALE GENOMIC DNA]</scope>
</reference>
<dbReference type="InterPro" id="IPR013083">
    <property type="entry name" value="Znf_RING/FYVE/PHD"/>
</dbReference>
<keyword evidence="16" id="KW-1185">Reference proteome</keyword>
<dbReference type="FunFam" id="3.30.40.10:FF:000230">
    <property type="entry name" value="RBR-type E3 ubiquitin transferase"/>
    <property type="match status" value="1"/>
</dbReference>
<dbReference type="CDD" id="cd22582">
    <property type="entry name" value="BRcat_RBR_unk"/>
    <property type="match status" value="1"/>
</dbReference>
<dbReference type="InterPro" id="IPR001841">
    <property type="entry name" value="Znf_RING"/>
</dbReference>
<keyword evidence="9 12" id="KW-0863">Zinc-finger</keyword>
<keyword evidence="10" id="KW-0833">Ubl conjugation pathway</keyword>
<evidence type="ECO:0000259" key="13">
    <source>
        <dbReference type="PROSITE" id="PS50089"/>
    </source>
</evidence>
<dbReference type="Proteomes" id="UP001604277">
    <property type="component" value="Unassembled WGS sequence"/>
</dbReference>